<name>A0A8J4SJX9_9TREM</name>
<dbReference type="AlphaFoldDB" id="A0A8J4SJX9"/>
<organism evidence="1 2">
    <name type="scientific">Paragonimus heterotremus</name>
    <dbReference type="NCBI Taxonomy" id="100268"/>
    <lineage>
        <taxon>Eukaryota</taxon>
        <taxon>Metazoa</taxon>
        <taxon>Spiralia</taxon>
        <taxon>Lophotrochozoa</taxon>
        <taxon>Platyhelminthes</taxon>
        <taxon>Trematoda</taxon>
        <taxon>Digenea</taxon>
        <taxon>Plagiorchiida</taxon>
        <taxon>Troglotremata</taxon>
        <taxon>Troglotrematidae</taxon>
        <taxon>Paragonimus</taxon>
    </lineage>
</organism>
<accession>A0A8J4SJX9</accession>
<protein>
    <submittedName>
        <fullName evidence="1">Uncharacterized protein</fullName>
    </submittedName>
</protein>
<sequence>MLHRASSAIHPPLQRRHALCQPKSVKPHAQFAICLGRLNRYGVTINTPKPIPSCTDVLMSMTGMLRHNLRWFAFTSGGPQSFHIGQPDHVERRIPQLPQY</sequence>
<keyword evidence="2" id="KW-1185">Reference proteome</keyword>
<proteinExistence type="predicted"/>
<dbReference type="EMBL" id="LUCH01018960">
    <property type="protein sequence ID" value="KAF5394337.1"/>
    <property type="molecule type" value="Genomic_DNA"/>
</dbReference>
<evidence type="ECO:0000313" key="1">
    <source>
        <dbReference type="EMBL" id="KAF5394337.1"/>
    </source>
</evidence>
<evidence type="ECO:0000313" key="2">
    <source>
        <dbReference type="Proteomes" id="UP000748531"/>
    </source>
</evidence>
<gene>
    <name evidence="1" type="ORF">PHET_11781</name>
</gene>
<comment type="caution">
    <text evidence="1">The sequence shown here is derived from an EMBL/GenBank/DDBJ whole genome shotgun (WGS) entry which is preliminary data.</text>
</comment>
<reference evidence="1" key="1">
    <citation type="submission" date="2019-05" db="EMBL/GenBank/DDBJ databases">
        <title>Annotation for the trematode Paragonimus heterotremus.</title>
        <authorList>
            <person name="Choi Y.-J."/>
        </authorList>
    </citation>
    <scope>NUCLEOTIDE SEQUENCE</scope>
    <source>
        <strain evidence="1">LC</strain>
    </source>
</reference>
<dbReference type="Proteomes" id="UP000748531">
    <property type="component" value="Unassembled WGS sequence"/>
</dbReference>